<dbReference type="Proteomes" id="UP001642464">
    <property type="component" value="Unassembled WGS sequence"/>
</dbReference>
<organism evidence="2 3">
    <name type="scientific">Durusdinium trenchii</name>
    <dbReference type="NCBI Taxonomy" id="1381693"/>
    <lineage>
        <taxon>Eukaryota</taxon>
        <taxon>Sar</taxon>
        <taxon>Alveolata</taxon>
        <taxon>Dinophyceae</taxon>
        <taxon>Suessiales</taxon>
        <taxon>Symbiodiniaceae</taxon>
        <taxon>Durusdinium</taxon>
    </lineage>
</organism>
<accession>A0ABP0JNC6</accession>
<keyword evidence="1" id="KW-0472">Membrane</keyword>
<sequence length="277" mass="30239">MLAVKSLMYFSIEIPSDDGQVAGWDLTTNFGELSEERVPFCCGGATDRGISYDQREAYTVSLSGNVEGKNSFRLGSRANSVTAAGLPRSQHRRVKGDSHFTCKFKMPRYGVDFDLKADIRRERHISEKASVPLTTGSQSQKAAGFGVRIIRRGGGDVPDREHLVGRQVVIPMQDFPIELAVVTMVVDPGGGYPGGGYAGRGYPVADTLSWRVLAAVLLVAFMVDMDIWAVLAEGVFLSILAAVRLVVVAGIQELRTLDFRRGWEASWLDLPALQELS</sequence>
<reference evidence="2 3" key="1">
    <citation type="submission" date="2024-02" db="EMBL/GenBank/DDBJ databases">
        <authorList>
            <person name="Chen Y."/>
            <person name="Shah S."/>
            <person name="Dougan E. K."/>
            <person name="Thang M."/>
            <person name="Chan C."/>
        </authorList>
    </citation>
    <scope>NUCLEOTIDE SEQUENCE [LARGE SCALE GENOMIC DNA]</scope>
</reference>
<comment type="caution">
    <text evidence="2">The sequence shown here is derived from an EMBL/GenBank/DDBJ whole genome shotgun (WGS) entry which is preliminary data.</text>
</comment>
<name>A0ABP0JNC6_9DINO</name>
<proteinExistence type="predicted"/>
<keyword evidence="1" id="KW-1133">Transmembrane helix</keyword>
<feature type="non-terminal residue" evidence="2">
    <location>
        <position position="277"/>
    </location>
</feature>
<evidence type="ECO:0000313" key="2">
    <source>
        <dbReference type="EMBL" id="CAK9015916.1"/>
    </source>
</evidence>
<dbReference type="EMBL" id="CAXAMM010007958">
    <property type="protein sequence ID" value="CAK9015916.1"/>
    <property type="molecule type" value="Genomic_DNA"/>
</dbReference>
<keyword evidence="3" id="KW-1185">Reference proteome</keyword>
<evidence type="ECO:0000256" key="1">
    <source>
        <dbReference type="SAM" id="Phobius"/>
    </source>
</evidence>
<feature type="transmembrane region" description="Helical" evidence="1">
    <location>
        <begin position="234"/>
        <end position="251"/>
    </location>
</feature>
<gene>
    <name evidence="2" type="ORF">SCF082_LOCUS12962</name>
</gene>
<keyword evidence="1" id="KW-0812">Transmembrane</keyword>
<protein>
    <submittedName>
        <fullName evidence="2">Uncharacterized protein</fullName>
    </submittedName>
</protein>
<evidence type="ECO:0000313" key="3">
    <source>
        <dbReference type="Proteomes" id="UP001642464"/>
    </source>
</evidence>